<organism evidence="3 4">
    <name type="scientific">Desulfosporosinus fructosivorans</name>
    <dbReference type="NCBI Taxonomy" id="2018669"/>
    <lineage>
        <taxon>Bacteria</taxon>
        <taxon>Bacillati</taxon>
        <taxon>Bacillota</taxon>
        <taxon>Clostridia</taxon>
        <taxon>Eubacteriales</taxon>
        <taxon>Desulfitobacteriaceae</taxon>
        <taxon>Desulfosporosinus</taxon>
    </lineage>
</organism>
<evidence type="ECO:0000256" key="2">
    <source>
        <dbReference type="ARBA" id="ARBA00022649"/>
    </source>
</evidence>
<dbReference type="InterPro" id="IPR035093">
    <property type="entry name" value="RelE/ParE_toxin_dom_sf"/>
</dbReference>
<keyword evidence="2" id="KW-1277">Toxin-antitoxin system</keyword>
<dbReference type="PANTHER" id="PTHR33755:SF5">
    <property type="entry name" value="TYPE II TOXIN-ANTITOXIN SYSTEM RELE_PARE FAMILY TOXIN"/>
    <property type="match status" value="1"/>
</dbReference>
<dbReference type="EMBL" id="SPQQ01000001">
    <property type="protein sequence ID" value="TGE39690.1"/>
    <property type="molecule type" value="Genomic_DNA"/>
</dbReference>
<evidence type="ECO:0000313" key="3">
    <source>
        <dbReference type="EMBL" id="TGE39690.1"/>
    </source>
</evidence>
<evidence type="ECO:0000313" key="4">
    <source>
        <dbReference type="Proteomes" id="UP000298460"/>
    </source>
</evidence>
<accession>A0A4Z0RA99</accession>
<comment type="caution">
    <text evidence="3">The sequence shown here is derived from an EMBL/GenBank/DDBJ whole genome shotgun (WGS) entry which is preliminary data.</text>
</comment>
<gene>
    <name evidence="3" type="ORF">E4K67_01440</name>
</gene>
<proteinExistence type="inferred from homology"/>
<protein>
    <submittedName>
        <fullName evidence="3">Type II toxin-antitoxin system RelE/ParE family toxin</fullName>
    </submittedName>
</protein>
<dbReference type="Gene3D" id="3.30.2310.20">
    <property type="entry name" value="RelE-like"/>
    <property type="match status" value="1"/>
</dbReference>
<evidence type="ECO:0000256" key="1">
    <source>
        <dbReference type="ARBA" id="ARBA00006226"/>
    </source>
</evidence>
<dbReference type="PANTHER" id="PTHR33755">
    <property type="entry name" value="TOXIN PARE1-RELATED"/>
    <property type="match status" value="1"/>
</dbReference>
<sequence length="105" mass="12447">MVRWSNPSKHDLKSIYDFIAKDSAYYAQSVVATIVEKSDKLDIFPYMGRIVPERNEERIRELLIYSYRIIYQINLDDIEILALIHCKKDFSAIEFYEPQSKPLAR</sequence>
<reference evidence="3 4" key="1">
    <citation type="submission" date="2019-03" db="EMBL/GenBank/DDBJ databases">
        <title>Draft Genome Sequence of Desulfosporosinus fructosivorans Strain 63.6F, Isolated from Marine Sediment in the Baltic Sea.</title>
        <authorList>
            <person name="Hausmann B."/>
            <person name="Vandieken V."/>
            <person name="Pjevac P."/>
            <person name="Schreck K."/>
            <person name="Herbold C.W."/>
            <person name="Loy A."/>
        </authorList>
    </citation>
    <scope>NUCLEOTIDE SEQUENCE [LARGE SCALE GENOMIC DNA]</scope>
    <source>
        <strain evidence="3 4">63.6F</strain>
    </source>
</reference>
<dbReference type="Proteomes" id="UP000298460">
    <property type="component" value="Unassembled WGS sequence"/>
</dbReference>
<dbReference type="OrthoDB" id="5574284at2"/>
<name>A0A4Z0RA99_9FIRM</name>
<dbReference type="RefSeq" id="WP_135544629.1">
    <property type="nucleotide sequence ID" value="NZ_SPQQ01000001.1"/>
</dbReference>
<comment type="similarity">
    <text evidence="1">Belongs to the RelE toxin family.</text>
</comment>
<dbReference type="Pfam" id="PF05016">
    <property type="entry name" value="ParE_toxin"/>
    <property type="match status" value="1"/>
</dbReference>
<keyword evidence="4" id="KW-1185">Reference proteome</keyword>
<dbReference type="InterPro" id="IPR051803">
    <property type="entry name" value="TA_system_RelE-like_toxin"/>
</dbReference>
<dbReference type="AlphaFoldDB" id="A0A4Z0RA99"/>
<dbReference type="InterPro" id="IPR007712">
    <property type="entry name" value="RelE/ParE_toxin"/>
</dbReference>